<dbReference type="Pfam" id="PF00583">
    <property type="entry name" value="Acetyltransf_1"/>
    <property type="match status" value="1"/>
</dbReference>
<dbReference type="CDD" id="cd04301">
    <property type="entry name" value="NAT_SF"/>
    <property type="match status" value="1"/>
</dbReference>
<feature type="domain" description="N-acetyltransferase" evidence="1">
    <location>
        <begin position="4"/>
        <end position="161"/>
    </location>
</feature>
<proteinExistence type="predicted"/>
<dbReference type="EMBL" id="JACICD010000002">
    <property type="protein sequence ID" value="MBB3770543.1"/>
    <property type="molecule type" value="Genomic_DNA"/>
</dbReference>
<dbReference type="NCBIfam" id="TIGR04045">
    <property type="entry name" value="MSMEG_0567_GNAT"/>
    <property type="match status" value="1"/>
</dbReference>
<dbReference type="GO" id="GO:0016747">
    <property type="term" value="F:acyltransferase activity, transferring groups other than amino-acyl groups"/>
    <property type="evidence" value="ECO:0007669"/>
    <property type="project" value="InterPro"/>
</dbReference>
<dbReference type="InterPro" id="IPR016181">
    <property type="entry name" value="Acyl_CoA_acyltransferase"/>
</dbReference>
<keyword evidence="2" id="KW-0808">Transferase</keyword>
<evidence type="ECO:0000313" key="3">
    <source>
        <dbReference type="Proteomes" id="UP000533469"/>
    </source>
</evidence>
<dbReference type="InterPro" id="IPR024035">
    <property type="entry name" value="MSMEG_0567_GNAT"/>
</dbReference>
<dbReference type="Proteomes" id="UP000533469">
    <property type="component" value="Unassembled WGS sequence"/>
</dbReference>
<dbReference type="InterPro" id="IPR000182">
    <property type="entry name" value="GNAT_dom"/>
</dbReference>
<dbReference type="RefSeq" id="WP_183188740.1">
    <property type="nucleotide sequence ID" value="NZ_JACICD010000002.1"/>
</dbReference>
<sequence>MMFEPVRPFIAADFQVKFATATWERRCAAQLRRQVFCAEQGLFGGRDDRDSLDDVAIPIVALSMLGVMADDVVGTVRIHEAEPGTWWGSRLAVAEDYRKVGALGAALIRLAVSSAHARGCTRFLAHVQSQNSLLFRRLHWNILEETELHGRAHVLMQADLAFYPPIADAETGFHAQARSALAGSASMRRAA</sequence>
<accession>A0A839Z685</accession>
<evidence type="ECO:0000313" key="2">
    <source>
        <dbReference type="EMBL" id="MBB3770543.1"/>
    </source>
</evidence>
<keyword evidence="3" id="KW-1185">Reference proteome</keyword>
<protein>
    <submittedName>
        <fullName evidence="2">Putative N-acetyltransferase (TIGR04045 family)</fullName>
    </submittedName>
</protein>
<gene>
    <name evidence="2" type="ORF">FHS55_001138</name>
</gene>
<dbReference type="AlphaFoldDB" id="A0A839Z685"/>
<dbReference type="PROSITE" id="PS51186">
    <property type="entry name" value="GNAT"/>
    <property type="match status" value="1"/>
</dbReference>
<name>A0A839Z685_9HYPH</name>
<comment type="caution">
    <text evidence="2">The sequence shown here is derived from an EMBL/GenBank/DDBJ whole genome shotgun (WGS) entry which is preliminary data.</text>
</comment>
<dbReference type="Gene3D" id="3.40.630.30">
    <property type="match status" value="1"/>
</dbReference>
<evidence type="ECO:0000259" key="1">
    <source>
        <dbReference type="PROSITE" id="PS51186"/>
    </source>
</evidence>
<organism evidence="2 3">
    <name type="scientific">Ancylobacter tetraedralis</name>
    <dbReference type="NCBI Taxonomy" id="217068"/>
    <lineage>
        <taxon>Bacteria</taxon>
        <taxon>Pseudomonadati</taxon>
        <taxon>Pseudomonadota</taxon>
        <taxon>Alphaproteobacteria</taxon>
        <taxon>Hyphomicrobiales</taxon>
        <taxon>Xanthobacteraceae</taxon>
        <taxon>Ancylobacter</taxon>
    </lineage>
</organism>
<reference evidence="2 3" key="1">
    <citation type="submission" date="2020-08" db="EMBL/GenBank/DDBJ databases">
        <title>Genomic Encyclopedia of Type Strains, Phase IV (KMG-IV): sequencing the most valuable type-strain genomes for metagenomic binning, comparative biology and taxonomic classification.</title>
        <authorList>
            <person name="Goeker M."/>
        </authorList>
    </citation>
    <scope>NUCLEOTIDE SEQUENCE [LARGE SCALE GENOMIC DNA]</scope>
    <source>
        <strain evidence="2 3">DSM 5895</strain>
    </source>
</reference>
<dbReference type="SUPFAM" id="SSF55729">
    <property type="entry name" value="Acyl-CoA N-acyltransferases (Nat)"/>
    <property type="match status" value="1"/>
</dbReference>